<dbReference type="SUPFAM" id="SSF52317">
    <property type="entry name" value="Class I glutamine amidotransferase-like"/>
    <property type="match status" value="1"/>
</dbReference>
<dbReference type="PANTHER" id="PTHR43130:SF3">
    <property type="entry name" value="HTH-TYPE TRANSCRIPTIONAL REGULATOR RV1931C"/>
    <property type="match status" value="1"/>
</dbReference>
<dbReference type="SUPFAM" id="SSF46689">
    <property type="entry name" value="Homeodomain-like"/>
    <property type="match status" value="2"/>
</dbReference>
<evidence type="ECO:0000256" key="2">
    <source>
        <dbReference type="ARBA" id="ARBA00023163"/>
    </source>
</evidence>
<dbReference type="InterPro" id="IPR029062">
    <property type="entry name" value="Class_I_gatase-like"/>
</dbReference>
<proteinExistence type="predicted"/>
<dbReference type="OrthoDB" id="9793422at2"/>
<evidence type="ECO:0000259" key="3">
    <source>
        <dbReference type="PROSITE" id="PS01124"/>
    </source>
</evidence>
<evidence type="ECO:0000313" key="4">
    <source>
        <dbReference type="EMBL" id="SHH17042.1"/>
    </source>
</evidence>
<evidence type="ECO:0000256" key="1">
    <source>
        <dbReference type="ARBA" id="ARBA00023015"/>
    </source>
</evidence>
<dbReference type="Pfam" id="PF12833">
    <property type="entry name" value="HTH_18"/>
    <property type="match status" value="1"/>
</dbReference>
<accession>A0A1M5QSI8</accession>
<dbReference type="AlphaFoldDB" id="A0A1M5QSI8"/>
<dbReference type="InterPro" id="IPR018060">
    <property type="entry name" value="HTH_AraC"/>
</dbReference>
<dbReference type="GO" id="GO:0003700">
    <property type="term" value="F:DNA-binding transcription factor activity"/>
    <property type="evidence" value="ECO:0007669"/>
    <property type="project" value="InterPro"/>
</dbReference>
<dbReference type="CDD" id="cd03137">
    <property type="entry name" value="GATase1_AraC_1"/>
    <property type="match status" value="1"/>
</dbReference>
<name>A0A1M5QSI8_9BRAD</name>
<reference evidence="4 5" key="1">
    <citation type="submission" date="2016-11" db="EMBL/GenBank/DDBJ databases">
        <authorList>
            <person name="Jaros S."/>
            <person name="Januszkiewicz K."/>
            <person name="Wedrychowicz H."/>
        </authorList>
    </citation>
    <scope>NUCLEOTIDE SEQUENCE [LARGE SCALE GENOMIC DNA]</scope>
    <source>
        <strain evidence="4 5">GAS242</strain>
    </source>
</reference>
<dbReference type="PROSITE" id="PS01124">
    <property type="entry name" value="HTH_ARAC_FAMILY_2"/>
    <property type="match status" value="1"/>
</dbReference>
<gene>
    <name evidence="4" type="ORF">SAMN05444169_6127</name>
</gene>
<keyword evidence="1" id="KW-0805">Transcription regulation</keyword>
<dbReference type="InterPro" id="IPR009057">
    <property type="entry name" value="Homeodomain-like_sf"/>
</dbReference>
<dbReference type="SMART" id="SM00342">
    <property type="entry name" value="HTH_ARAC"/>
    <property type="match status" value="1"/>
</dbReference>
<dbReference type="Pfam" id="PF01965">
    <property type="entry name" value="DJ-1_PfpI"/>
    <property type="match status" value="1"/>
</dbReference>
<evidence type="ECO:0000313" key="5">
    <source>
        <dbReference type="Proteomes" id="UP000190675"/>
    </source>
</evidence>
<dbReference type="GO" id="GO:0043565">
    <property type="term" value="F:sequence-specific DNA binding"/>
    <property type="evidence" value="ECO:0007669"/>
    <property type="project" value="InterPro"/>
</dbReference>
<protein>
    <submittedName>
        <fullName evidence="4">Transcriptional regulator, AraC family with amidase-like domain</fullName>
    </submittedName>
</protein>
<dbReference type="EMBL" id="LT670818">
    <property type="protein sequence ID" value="SHH17042.1"/>
    <property type="molecule type" value="Genomic_DNA"/>
</dbReference>
<sequence length="312" mass="33733">MIGVLIFPDFQLLDAAGPISVFEIAARYAGQSPSIRVLAATPGPVRSSSGVEMLARGLKSAGAITTLIVAGGEGVDVAAKGKTTLAFVRRLAQRGVRLASVCSGAHLLAEAGLLDGRRATTHWQRTRQFLAIHPKVKWEPDRIFVRDGDIWSSAGITAGIDLALAMASEDFGEAIAQQTARQLVLYHRRSGGQSQFSSLLELKGPSGRFGPLLTWAREHLDAPLTVEDLAEQAGMSSRHFTRAFIAETGSTPSKAIERLRIEVARQRVQASGEAIERVAELTGFRDPERMRRAFIRAFGQPPQSMRRAARAV</sequence>
<dbReference type="Gene3D" id="1.10.10.60">
    <property type="entry name" value="Homeodomain-like"/>
    <property type="match status" value="1"/>
</dbReference>
<feature type="domain" description="HTH araC/xylS-type" evidence="3">
    <location>
        <begin position="210"/>
        <end position="308"/>
    </location>
</feature>
<dbReference type="InterPro" id="IPR052158">
    <property type="entry name" value="INH-QAR"/>
</dbReference>
<keyword evidence="2" id="KW-0804">Transcription</keyword>
<dbReference type="InterPro" id="IPR002818">
    <property type="entry name" value="DJ-1/PfpI"/>
</dbReference>
<dbReference type="Gene3D" id="3.40.50.880">
    <property type="match status" value="1"/>
</dbReference>
<organism evidence="4 5">
    <name type="scientific">Bradyrhizobium erythrophlei</name>
    <dbReference type="NCBI Taxonomy" id="1437360"/>
    <lineage>
        <taxon>Bacteria</taxon>
        <taxon>Pseudomonadati</taxon>
        <taxon>Pseudomonadota</taxon>
        <taxon>Alphaproteobacteria</taxon>
        <taxon>Hyphomicrobiales</taxon>
        <taxon>Nitrobacteraceae</taxon>
        <taxon>Bradyrhizobium</taxon>
    </lineage>
</organism>
<dbReference type="PANTHER" id="PTHR43130">
    <property type="entry name" value="ARAC-FAMILY TRANSCRIPTIONAL REGULATOR"/>
    <property type="match status" value="1"/>
</dbReference>
<dbReference type="RefSeq" id="WP_079573943.1">
    <property type="nucleotide sequence ID" value="NZ_LT670818.1"/>
</dbReference>
<dbReference type="Proteomes" id="UP000190675">
    <property type="component" value="Chromosome I"/>
</dbReference>